<keyword evidence="6 11" id="KW-0735">Signal-anchor</keyword>
<gene>
    <name evidence="13" type="ORF">BRADI_2g53870v3</name>
</gene>
<keyword evidence="8" id="KW-0472">Membrane</keyword>
<dbReference type="InterPro" id="IPR029063">
    <property type="entry name" value="SAM-dependent_MTases_sf"/>
</dbReference>
<keyword evidence="7" id="KW-1133">Transmembrane helix</keyword>
<comment type="similarity">
    <text evidence="2 11">Belongs to the methyltransferase superfamily.</text>
</comment>
<sequence length="686" mass="76226">MAISSALSFLSDRKRPIAIAVILFILLSSLFLLLSPAPSALPFFYSPTARFSSSFSPIAASAPPQTPIPVSADASPPQTPVGAFGGSGSNSADPPPADTAAPHGDATAAAVHLHQPDHSPPPPAAAEVSASVDKKEIATVVSGERGGDEGGEGGGAGAEEVLSWDLCEVGKRVEPADYIPCLDNVKAVKALKSTRHMEHRERHCPTEPRPRCLVPLPAGYRLPLPWPRSRDMIWYNNVPHPKLVEYKKDQNWVRKSGNYFVFPGGGTQFKAGVTRYIRFIEQIMPQINWGTHTRTVLDVGCGVASFGGYLLDRNVITMSFAPKDEHEAQIQFALERGIPALLAAIGTQKLPFPDNAFDVIHCARCRVHWYADGGKPLLELNRVLRPGGYYIWSATPVYRRGKRDEEDWNAMVTLTKSICWRTVVKSKDVNKIGVVIYQKPVSNSCYIERKNNEPPLCTARDDHSPWYTPLDSCLLLPVVSSSGEGNGWPISWPERLNMRYPSRSDNSSTQFSQEKIDSDTKQWSGLVSEVYFSGFAIDWSSIRNVMDMNAGFGGFAASLIDRPLWVMNVVPFDQPDTLPIIFNRGLIGVYHDWCESFNTYPRTYDLLQMSYLLQSLTNRCDIIEVAAEIDRILRPGRWFVLHDTIGVIRKMDQVLRSLHYKTAIVKQQLLVARKSFWRPGSTDDSR</sequence>
<proteinExistence type="inferred from homology"/>
<dbReference type="OrthoDB" id="2013972at2759"/>
<evidence type="ECO:0000256" key="8">
    <source>
        <dbReference type="ARBA" id="ARBA00023136"/>
    </source>
</evidence>
<evidence type="ECO:0000256" key="7">
    <source>
        <dbReference type="ARBA" id="ARBA00022989"/>
    </source>
</evidence>
<feature type="region of interest" description="Disordered" evidence="12">
    <location>
        <begin position="62"/>
        <end position="132"/>
    </location>
</feature>
<dbReference type="ExpressionAtlas" id="A0A2K2DFU1">
    <property type="expression patterns" value="baseline"/>
</dbReference>
<comment type="subcellular location">
    <subcellularLocation>
        <location evidence="10">Endomembrane system</location>
        <topology evidence="10">Single-pass membrane protein</topology>
    </subcellularLocation>
    <subcellularLocation>
        <location evidence="1 11">Membrane</location>
        <topology evidence="1 11">Single-pass type II membrane protein</topology>
    </subcellularLocation>
</comment>
<dbReference type="Gene3D" id="3.40.50.150">
    <property type="entry name" value="Vaccinia Virus protein VP39"/>
    <property type="match status" value="1"/>
</dbReference>
<dbReference type="PANTHER" id="PTHR10108:SF1101">
    <property type="entry name" value="METHYLTRANSFERASE"/>
    <property type="match status" value="1"/>
</dbReference>
<keyword evidence="5" id="KW-0812">Transmembrane</keyword>
<keyword evidence="4 11" id="KW-0808">Transferase</keyword>
<dbReference type="AlphaFoldDB" id="A0A2K2DFU1"/>
<evidence type="ECO:0000313" key="15">
    <source>
        <dbReference type="Proteomes" id="UP000008810"/>
    </source>
</evidence>
<dbReference type="GO" id="GO:0008168">
    <property type="term" value="F:methyltransferase activity"/>
    <property type="evidence" value="ECO:0007669"/>
    <property type="project" value="UniProtKB-UniRule"/>
</dbReference>
<evidence type="ECO:0000256" key="5">
    <source>
        <dbReference type="ARBA" id="ARBA00022692"/>
    </source>
</evidence>
<evidence type="ECO:0000256" key="3">
    <source>
        <dbReference type="ARBA" id="ARBA00022603"/>
    </source>
</evidence>
<dbReference type="PANTHER" id="PTHR10108">
    <property type="entry name" value="SAM-DEPENDENT METHYLTRANSFERASE"/>
    <property type="match status" value="1"/>
</dbReference>
<dbReference type="InterPro" id="IPR004159">
    <property type="entry name" value="Put_SAM_MeTrfase"/>
</dbReference>
<keyword evidence="15" id="KW-1185">Reference proteome</keyword>
<dbReference type="FunFam" id="3.40.50.150:FF:000084">
    <property type="entry name" value="probable methyltransferase PMT23"/>
    <property type="match status" value="1"/>
</dbReference>
<feature type="compositionally biased region" description="Low complexity" evidence="12">
    <location>
        <begin position="98"/>
        <end position="110"/>
    </location>
</feature>
<evidence type="ECO:0000256" key="1">
    <source>
        <dbReference type="ARBA" id="ARBA00004606"/>
    </source>
</evidence>
<protein>
    <recommendedName>
        <fullName evidence="11">Methyltransferase</fullName>
        <ecNumber evidence="11">2.1.1.-</ecNumber>
    </recommendedName>
</protein>
<evidence type="ECO:0000256" key="9">
    <source>
        <dbReference type="ARBA" id="ARBA00023180"/>
    </source>
</evidence>
<dbReference type="GO" id="GO:0005737">
    <property type="term" value="C:cytoplasm"/>
    <property type="evidence" value="ECO:0000318"/>
    <property type="project" value="GO_Central"/>
</dbReference>
<evidence type="ECO:0000256" key="12">
    <source>
        <dbReference type="SAM" id="MobiDB-lite"/>
    </source>
</evidence>
<dbReference type="Pfam" id="PF03141">
    <property type="entry name" value="Methyltransf_29"/>
    <property type="match status" value="1"/>
</dbReference>
<evidence type="ECO:0000256" key="6">
    <source>
        <dbReference type="ARBA" id="ARBA00022968"/>
    </source>
</evidence>
<evidence type="ECO:0000256" key="10">
    <source>
        <dbReference type="ARBA" id="ARBA00037847"/>
    </source>
</evidence>
<name>A0A2K2DFU1_BRADI</name>
<reference evidence="14" key="3">
    <citation type="submission" date="2018-08" db="UniProtKB">
        <authorList>
            <consortium name="EnsemblPlants"/>
        </authorList>
    </citation>
    <scope>IDENTIFICATION</scope>
    <source>
        <strain evidence="14">cv. Bd21</strain>
    </source>
</reference>
<evidence type="ECO:0000256" key="11">
    <source>
        <dbReference type="RuleBase" id="RU366043"/>
    </source>
</evidence>
<evidence type="ECO:0000256" key="2">
    <source>
        <dbReference type="ARBA" id="ARBA00008361"/>
    </source>
</evidence>
<dbReference type="Proteomes" id="UP000008810">
    <property type="component" value="Chromosome 2"/>
</dbReference>
<keyword evidence="9 11" id="KW-0325">Glycoprotein</keyword>
<reference evidence="13 14" key="1">
    <citation type="journal article" date="2010" name="Nature">
        <title>Genome sequencing and analysis of the model grass Brachypodium distachyon.</title>
        <authorList>
            <consortium name="International Brachypodium Initiative"/>
        </authorList>
    </citation>
    <scope>NUCLEOTIDE SEQUENCE [LARGE SCALE GENOMIC DNA]</scope>
    <source>
        <strain evidence="13 14">Bd21</strain>
    </source>
</reference>
<dbReference type="STRING" id="15368.A0A2K2DFU1"/>
<dbReference type="InParanoid" id="A0A2K2DFU1"/>
<reference evidence="13" key="2">
    <citation type="submission" date="2017-06" db="EMBL/GenBank/DDBJ databases">
        <title>WGS assembly of Brachypodium distachyon.</title>
        <authorList>
            <consortium name="The International Brachypodium Initiative"/>
            <person name="Lucas S."/>
            <person name="Harmon-Smith M."/>
            <person name="Lail K."/>
            <person name="Tice H."/>
            <person name="Grimwood J."/>
            <person name="Bruce D."/>
            <person name="Barry K."/>
            <person name="Shu S."/>
            <person name="Lindquist E."/>
            <person name="Wang M."/>
            <person name="Pitluck S."/>
            <person name="Vogel J.P."/>
            <person name="Garvin D.F."/>
            <person name="Mockler T.C."/>
            <person name="Schmutz J."/>
            <person name="Rokhsar D."/>
            <person name="Bevan M.W."/>
        </authorList>
    </citation>
    <scope>NUCLEOTIDE SEQUENCE</scope>
    <source>
        <strain evidence="13">Bd21</strain>
    </source>
</reference>
<dbReference type="GO" id="GO:0032259">
    <property type="term" value="P:methylation"/>
    <property type="evidence" value="ECO:0007669"/>
    <property type="project" value="UniProtKB-KW"/>
</dbReference>
<keyword evidence="3 11" id="KW-0489">Methyltransferase</keyword>
<evidence type="ECO:0000313" key="14">
    <source>
        <dbReference type="EnsemblPlants" id="PNT73129"/>
    </source>
</evidence>
<dbReference type="Gramene" id="PNT73129">
    <property type="protein sequence ID" value="PNT73129"/>
    <property type="gene ID" value="BRADI_2g53870v3"/>
</dbReference>
<evidence type="ECO:0000313" key="13">
    <source>
        <dbReference type="EMBL" id="PNT73129.1"/>
    </source>
</evidence>
<dbReference type="GO" id="GO:0012505">
    <property type="term" value="C:endomembrane system"/>
    <property type="evidence" value="ECO:0007669"/>
    <property type="project" value="UniProtKB-SubCell"/>
</dbReference>
<dbReference type="EMBL" id="CM000881">
    <property type="protein sequence ID" value="PNT73129.1"/>
    <property type="molecule type" value="Genomic_DNA"/>
</dbReference>
<dbReference type="GO" id="GO:0016020">
    <property type="term" value="C:membrane"/>
    <property type="evidence" value="ECO:0007669"/>
    <property type="project" value="UniProtKB-SubCell"/>
</dbReference>
<accession>A0A2K2DFU1</accession>
<dbReference type="EC" id="2.1.1.-" evidence="11"/>
<organism evidence="13">
    <name type="scientific">Brachypodium distachyon</name>
    <name type="common">Purple false brome</name>
    <name type="synonym">Trachynia distachya</name>
    <dbReference type="NCBI Taxonomy" id="15368"/>
    <lineage>
        <taxon>Eukaryota</taxon>
        <taxon>Viridiplantae</taxon>
        <taxon>Streptophyta</taxon>
        <taxon>Embryophyta</taxon>
        <taxon>Tracheophyta</taxon>
        <taxon>Spermatophyta</taxon>
        <taxon>Magnoliopsida</taxon>
        <taxon>Liliopsida</taxon>
        <taxon>Poales</taxon>
        <taxon>Poaceae</taxon>
        <taxon>BOP clade</taxon>
        <taxon>Pooideae</taxon>
        <taxon>Stipodae</taxon>
        <taxon>Brachypodieae</taxon>
        <taxon>Brachypodium</taxon>
    </lineage>
</organism>
<dbReference type="EnsemblPlants" id="PNT73129">
    <property type="protein sequence ID" value="PNT73129"/>
    <property type="gene ID" value="BRADI_2g53870v3"/>
</dbReference>
<dbReference type="CDD" id="cd02440">
    <property type="entry name" value="AdoMet_MTases"/>
    <property type="match status" value="1"/>
</dbReference>
<dbReference type="SUPFAM" id="SSF53335">
    <property type="entry name" value="S-adenosyl-L-methionine-dependent methyltransferases"/>
    <property type="match status" value="2"/>
</dbReference>
<evidence type="ECO:0000256" key="4">
    <source>
        <dbReference type="ARBA" id="ARBA00022679"/>
    </source>
</evidence>